<proteinExistence type="predicted"/>
<evidence type="ECO:0008006" key="3">
    <source>
        <dbReference type="Google" id="ProtNLM"/>
    </source>
</evidence>
<evidence type="ECO:0000313" key="1">
    <source>
        <dbReference type="EMBL" id="QRD87933.1"/>
    </source>
</evidence>
<evidence type="ECO:0000313" key="2">
    <source>
        <dbReference type="Proteomes" id="UP000596276"/>
    </source>
</evidence>
<dbReference type="CDD" id="cd09917">
    <property type="entry name" value="F-box_SF"/>
    <property type="match status" value="1"/>
</dbReference>
<sequence>MGSSLMPKNKHGNESADRIASGSIKASHLGSAFSSRLTSENCLNPQSISQGPIFPRIVTRRLLDVIPRETRQSLRLTCKAWSRTIDKAVPVSRPAANIVPPEILLQVFFMLDPRDLIMLDGRAVNG</sequence>
<dbReference type="AlphaFoldDB" id="A0A7U2MQG4"/>
<dbReference type="EMBL" id="CP044619">
    <property type="protein sequence ID" value="QRD87933.1"/>
    <property type="molecule type" value="Genomic_DNA"/>
</dbReference>
<gene>
    <name evidence="1" type="ORF">F9C07_2101812</name>
</gene>
<dbReference type="Proteomes" id="UP000596276">
    <property type="component" value="Chromosome 1"/>
</dbReference>
<organism evidence="1 2">
    <name type="scientific">Aspergillus flavus (strain ATCC 200026 / FGSC A1120 / IAM 13836 / NRRL 3357 / JCM 12722 / SRRC 167)</name>
    <dbReference type="NCBI Taxonomy" id="332952"/>
    <lineage>
        <taxon>Eukaryota</taxon>
        <taxon>Fungi</taxon>
        <taxon>Dikarya</taxon>
        <taxon>Ascomycota</taxon>
        <taxon>Pezizomycotina</taxon>
        <taxon>Eurotiomycetes</taxon>
        <taxon>Eurotiomycetidae</taxon>
        <taxon>Eurotiales</taxon>
        <taxon>Aspergillaceae</taxon>
        <taxon>Aspergillus</taxon>
        <taxon>Aspergillus subgen. Circumdati</taxon>
    </lineage>
</organism>
<keyword evidence="2" id="KW-1185">Reference proteome</keyword>
<dbReference type="VEuPathDB" id="FungiDB:F9C07_2101812"/>
<protein>
    <recommendedName>
        <fullName evidence="3">F-box domain-containing protein</fullName>
    </recommendedName>
</protein>
<name>A0A7U2MQG4_ASPFN</name>
<reference evidence="2" key="1">
    <citation type="journal article" date="2021" name="G3 (Bethesda)">
        <title>Chromosome assembled and annotated genome sequence of Aspergillus flavus NRRL 3357.</title>
        <authorList>
            <person name="Skerker J.M."/>
            <person name="Pianalto K.M."/>
            <person name="Mondo S.J."/>
            <person name="Yang K."/>
            <person name="Arkin A.P."/>
            <person name="Keller N.P."/>
            <person name="Grigoriev I.V."/>
            <person name="Louise Glass N.L."/>
        </authorList>
    </citation>
    <scope>NUCLEOTIDE SEQUENCE [LARGE SCALE GENOMIC DNA]</scope>
    <source>
        <strain evidence="2">ATCC 200026 / FGSC A1120 / IAM 13836 / NRRL 3357 / JCM 12722 / SRRC 167</strain>
    </source>
</reference>
<accession>A0A7U2MQG4</accession>